<dbReference type="EMBL" id="GBRH01254827">
    <property type="protein sequence ID" value="JAD43068.1"/>
    <property type="molecule type" value="Transcribed_RNA"/>
</dbReference>
<dbReference type="AlphaFoldDB" id="A0A0A8ZZB9"/>
<accession>A0A0A8ZZB9</accession>
<proteinExistence type="predicted"/>
<name>A0A0A8ZZB9_ARUDO</name>
<organism evidence="1">
    <name type="scientific">Arundo donax</name>
    <name type="common">Giant reed</name>
    <name type="synonym">Donax arundinaceus</name>
    <dbReference type="NCBI Taxonomy" id="35708"/>
    <lineage>
        <taxon>Eukaryota</taxon>
        <taxon>Viridiplantae</taxon>
        <taxon>Streptophyta</taxon>
        <taxon>Embryophyta</taxon>
        <taxon>Tracheophyta</taxon>
        <taxon>Spermatophyta</taxon>
        <taxon>Magnoliopsida</taxon>
        <taxon>Liliopsida</taxon>
        <taxon>Poales</taxon>
        <taxon>Poaceae</taxon>
        <taxon>PACMAD clade</taxon>
        <taxon>Arundinoideae</taxon>
        <taxon>Arundineae</taxon>
        <taxon>Arundo</taxon>
    </lineage>
</organism>
<evidence type="ECO:0000313" key="1">
    <source>
        <dbReference type="EMBL" id="JAD43068.1"/>
    </source>
</evidence>
<reference evidence="1" key="2">
    <citation type="journal article" date="2015" name="Data Brief">
        <title>Shoot transcriptome of the giant reed, Arundo donax.</title>
        <authorList>
            <person name="Barrero R.A."/>
            <person name="Guerrero F.D."/>
            <person name="Moolhuijzen P."/>
            <person name="Goolsby J.A."/>
            <person name="Tidwell J."/>
            <person name="Bellgard S.E."/>
            <person name="Bellgard M.I."/>
        </authorList>
    </citation>
    <scope>NUCLEOTIDE SEQUENCE</scope>
    <source>
        <tissue evidence="1">Shoot tissue taken approximately 20 cm above the soil surface</tissue>
    </source>
</reference>
<reference evidence="1" key="1">
    <citation type="submission" date="2014-09" db="EMBL/GenBank/DDBJ databases">
        <authorList>
            <person name="Magalhaes I.L.F."/>
            <person name="Oliveira U."/>
            <person name="Santos F.R."/>
            <person name="Vidigal T.H.D.A."/>
            <person name="Brescovit A.D."/>
            <person name="Santos A.J."/>
        </authorList>
    </citation>
    <scope>NUCLEOTIDE SEQUENCE</scope>
    <source>
        <tissue evidence="1">Shoot tissue taken approximately 20 cm above the soil surface</tissue>
    </source>
</reference>
<sequence>MEFLYSKNAESWSNHKLYVSQLVLLFLYVSI</sequence>
<protein>
    <submittedName>
        <fullName evidence="1">Uncharacterized protein</fullName>
    </submittedName>
</protein>